<evidence type="ECO:0000313" key="11">
    <source>
        <dbReference type="Proteomes" id="UP001596099"/>
    </source>
</evidence>
<keyword evidence="6 9" id="KW-1133">Transmembrane helix</keyword>
<keyword evidence="5" id="KW-0029">Amino-acid transport</keyword>
<comment type="caution">
    <text evidence="10">The sequence shown here is derived from an EMBL/GenBank/DDBJ whole genome shotgun (WGS) entry which is preliminary data.</text>
</comment>
<dbReference type="InterPro" id="IPR001851">
    <property type="entry name" value="ABC_transp_permease"/>
</dbReference>
<evidence type="ECO:0000256" key="3">
    <source>
        <dbReference type="ARBA" id="ARBA00022475"/>
    </source>
</evidence>
<comment type="subcellular location">
    <subcellularLocation>
        <location evidence="1">Cell membrane</location>
        <topology evidence="1">Multi-pass membrane protein</topology>
    </subcellularLocation>
</comment>
<evidence type="ECO:0000256" key="7">
    <source>
        <dbReference type="ARBA" id="ARBA00023136"/>
    </source>
</evidence>
<dbReference type="PANTHER" id="PTHR11795">
    <property type="entry name" value="BRANCHED-CHAIN AMINO ACID TRANSPORT SYSTEM PERMEASE PROTEIN LIVH"/>
    <property type="match status" value="1"/>
</dbReference>
<keyword evidence="3" id="KW-1003">Cell membrane</keyword>
<dbReference type="GO" id="GO:0006865">
    <property type="term" value="P:amino acid transport"/>
    <property type="evidence" value="ECO:0007669"/>
    <property type="project" value="UniProtKB-KW"/>
</dbReference>
<evidence type="ECO:0000256" key="4">
    <source>
        <dbReference type="ARBA" id="ARBA00022692"/>
    </source>
</evidence>
<dbReference type="Pfam" id="PF02653">
    <property type="entry name" value="BPD_transp_2"/>
    <property type="match status" value="1"/>
</dbReference>
<keyword evidence="11" id="KW-1185">Reference proteome</keyword>
<dbReference type="EMBL" id="JBHSQH010000001">
    <property type="protein sequence ID" value="MFC5970192.1"/>
    <property type="molecule type" value="Genomic_DNA"/>
</dbReference>
<dbReference type="AlphaFoldDB" id="A0ABD5RI09"/>
<comment type="similarity">
    <text evidence="8">Belongs to the binding-protein-dependent transport system permease family. LivHM subfamily.</text>
</comment>
<evidence type="ECO:0000256" key="6">
    <source>
        <dbReference type="ARBA" id="ARBA00022989"/>
    </source>
</evidence>
<sequence>MTLSVVALQTSTQIARLLINGLQAGAIYILLAVGLSIILGTLKFVNFAHGALYLIGAYLGLIVAGTPTFSGKLAEWGFASPGLGLGYLAALVVVPLVVFVIGVVMERFIAKPFYDRPDTDQILLTYGIALILAETFRVLFGGQSRSIAQPPWARGSATGIPVLGDALQALGVNAVSTWRIVVILLTAILVGIVFVLIEYTDFGLTVRAGTVDPEMVELLGVKLSRPYLVVFGIGAALAGVAGLVGGPLVQFNPDYGGTILVPAFLTVVVGGVGSIRGAVLGGLAFGLIQAGLVQFGFSQWSQVGIYALAAVVLLVRPQGLLGEEVAV</sequence>
<organism evidence="10 11">
    <name type="scientific">Halomarina salina</name>
    <dbReference type="NCBI Taxonomy" id="1872699"/>
    <lineage>
        <taxon>Archaea</taxon>
        <taxon>Methanobacteriati</taxon>
        <taxon>Methanobacteriota</taxon>
        <taxon>Stenosarchaea group</taxon>
        <taxon>Halobacteria</taxon>
        <taxon>Halobacteriales</taxon>
        <taxon>Natronomonadaceae</taxon>
        <taxon>Halomarina</taxon>
    </lineage>
</organism>
<keyword evidence="7 9" id="KW-0472">Membrane</keyword>
<feature type="transmembrane region" description="Helical" evidence="9">
    <location>
        <begin position="122"/>
        <end position="140"/>
    </location>
</feature>
<feature type="transmembrane region" description="Helical" evidence="9">
    <location>
        <begin position="85"/>
        <end position="110"/>
    </location>
</feature>
<keyword evidence="4 9" id="KW-0812">Transmembrane</keyword>
<protein>
    <submittedName>
        <fullName evidence="10">Branched-chain amino acid ABC transporter permease</fullName>
    </submittedName>
</protein>
<dbReference type="CDD" id="cd06582">
    <property type="entry name" value="TM_PBP1_LivH_like"/>
    <property type="match status" value="1"/>
</dbReference>
<evidence type="ECO:0000256" key="5">
    <source>
        <dbReference type="ARBA" id="ARBA00022970"/>
    </source>
</evidence>
<dbReference type="RefSeq" id="WP_247418907.1">
    <property type="nucleotide sequence ID" value="NZ_JALLGW010000002.1"/>
</dbReference>
<evidence type="ECO:0000313" key="10">
    <source>
        <dbReference type="EMBL" id="MFC5970192.1"/>
    </source>
</evidence>
<feature type="transmembrane region" description="Helical" evidence="9">
    <location>
        <begin position="26"/>
        <end position="45"/>
    </location>
</feature>
<dbReference type="Proteomes" id="UP001596099">
    <property type="component" value="Unassembled WGS sequence"/>
</dbReference>
<dbReference type="InterPro" id="IPR052157">
    <property type="entry name" value="BCAA_transport_permease"/>
</dbReference>
<evidence type="ECO:0000256" key="8">
    <source>
        <dbReference type="ARBA" id="ARBA00037998"/>
    </source>
</evidence>
<reference evidence="10 11" key="1">
    <citation type="journal article" date="2019" name="Int. J. Syst. Evol. Microbiol.">
        <title>The Global Catalogue of Microorganisms (GCM) 10K type strain sequencing project: providing services to taxonomists for standard genome sequencing and annotation.</title>
        <authorList>
            <consortium name="The Broad Institute Genomics Platform"/>
            <consortium name="The Broad Institute Genome Sequencing Center for Infectious Disease"/>
            <person name="Wu L."/>
            <person name="Ma J."/>
        </authorList>
    </citation>
    <scope>NUCLEOTIDE SEQUENCE [LARGE SCALE GENOMIC DNA]</scope>
    <source>
        <strain evidence="10 11">CGMCC 1.12543</strain>
    </source>
</reference>
<feature type="transmembrane region" description="Helical" evidence="9">
    <location>
        <begin position="227"/>
        <end position="249"/>
    </location>
</feature>
<accession>A0ABD5RI09</accession>
<gene>
    <name evidence="10" type="ORF">ACFPYI_02495</name>
</gene>
<evidence type="ECO:0000256" key="2">
    <source>
        <dbReference type="ARBA" id="ARBA00022448"/>
    </source>
</evidence>
<dbReference type="GO" id="GO:0005886">
    <property type="term" value="C:plasma membrane"/>
    <property type="evidence" value="ECO:0007669"/>
    <property type="project" value="UniProtKB-SubCell"/>
</dbReference>
<feature type="transmembrane region" description="Helical" evidence="9">
    <location>
        <begin position="52"/>
        <end position="73"/>
    </location>
</feature>
<keyword evidence="2" id="KW-0813">Transport</keyword>
<dbReference type="PANTHER" id="PTHR11795:SF442">
    <property type="entry name" value="ABC TRANSPORTER ATP-BINDING PROTEIN"/>
    <property type="match status" value="1"/>
</dbReference>
<name>A0ABD5RI09_9EURY</name>
<feature type="transmembrane region" description="Helical" evidence="9">
    <location>
        <begin position="177"/>
        <end position="197"/>
    </location>
</feature>
<evidence type="ECO:0000256" key="9">
    <source>
        <dbReference type="SAM" id="Phobius"/>
    </source>
</evidence>
<feature type="transmembrane region" description="Helical" evidence="9">
    <location>
        <begin position="303"/>
        <end position="321"/>
    </location>
</feature>
<proteinExistence type="inferred from homology"/>
<evidence type="ECO:0000256" key="1">
    <source>
        <dbReference type="ARBA" id="ARBA00004651"/>
    </source>
</evidence>